<comment type="function">
    <text evidence="10">Part of the Tol-Pal system, which plays a role in outer membrane invagination during cell division and is important for maintaining outer membrane integrity.</text>
</comment>
<dbReference type="GO" id="GO:0005886">
    <property type="term" value="C:plasma membrane"/>
    <property type="evidence" value="ECO:0007669"/>
    <property type="project" value="UniProtKB-SubCell"/>
</dbReference>
<feature type="transmembrane region" description="Helical" evidence="10">
    <location>
        <begin position="20"/>
        <end position="42"/>
    </location>
</feature>
<proteinExistence type="inferred from homology"/>
<evidence type="ECO:0000256" key="5">
    <source>
        <dbReference type="ARBA" id="ARBA00022618"/>
    </source>
</evidence>
<dbReference type="InterPro" id="IPR014163">
    <property type="entry name" value="Tol-Pal_TolQ"/>
</dbReference>
<keyword evidence="3 10" id="KW-1003">Cell membrane</keyword>
<keyword evidence="5 10" id="KW-0132">Cell division</keyword>
<dbReference type="GO" id="GO:0051301">
    <property type="term" value="P:cell division"/>
    <property type="evidence" value="ECO:0007669"/>
    <property type="project" value="UniProtKB-UniRule"/>
</dbReference>
<evidence type="ECO:0000256" key="4">
    <source>
        <dbReference type="ARBA" id="ARBA00022519"/>
    </source>
</evidence>
<dbReference type="GO" id="GO:0017038">
    <property type="term" value="P:protein import"/>
    <property type="evidence" value="ECO:0007669"/>
    <property type="project" value="TreeGrafter"/>
</dbReference>
<evidence type="ECO:0000256" key="10">
    <source>
        <dbReference type="HAMAP-Rule" id="MF_02202"/>
    </source>
</evidence>
<dbReference type="InterPro" id="IPR050790">
    <property type="entry name" value="ExbB/TolQ_transport"/>
</dbReference>
<sequence>MMQNQAHLEHMTVWGLVSEASLVVQAVMLCLVLASLISWYLIVQRGGVLRRTEALAKDFLKRFRSDETGALYRAGVQQELPADAALQRIFLAGYQSFSQLQAHAGNSTETVLDGVERSLAVAIAEQEERLEKGLPFLATVGSVSPYIGLFGTVWGIMNSFLGLSQVQQATLSTVAPGIAEALIATAIGLFAAIPAVMAYNRFSARSQTLIARYYAFANELQGRLHRRLNGVGAGMAAAA</sequence>
<evidence type="ECO:0000259" key="11">
    <source>
        <dbReference type="Pfam" id="PF01618"/>
    </source>
</evidence>
<dbReference type="HAMAP" id="MF_02202">
    <property type="entry name" value="TolQ"/>
    <property type="match status" value="1"/>
</dbReference>
<gene>
    <name evidence="10 12" type="primary">tolQ</name>
    <name evidence="12" type="ORF">POT9AD_1469</name>
</gene>
<dbReference type="AlphaFoldDB" id="A0A653B259"/>
<accession>A0A653B259</accession>
<protein>
    <recommendedName>
        <fullName evidence="10">Tol-Pal system protein TolQ</fullName>
    </recommendedName>
</protein>
<reference evidence="12" key="1">
    <citation type="submission" date="2018-11" db="EMBL/GenBank/DDBJ databases">
        <authorList>
            <consortium name="Genoscope - CEA"/>
            <person name="William W."/>
        </authorList>
    </citation>
    <scope>NUCLEOTIDE SEQUENCE [LARGE SCALE GENOMIC DNA]</scope>
    <source>
        <strain evidence="12">T9AD</strain>
    </source>
</reference>
<keyword evidence="8 10" id="KW-0472">Membrane</keyword>
<evidence type="ECO:0000256" key="7">
    <source>
        <dbReference type="ARBA" id="ARBA00022989"/>
    </source>
</evidence>
<evidence type="ECO:0000256" key="1">
    <source>
        <dbReference type="ARBA" id="ARBA00004651"/>
    </source>
</evidence>
<keyword evidence="6 10" id="KW-0812">Transmembrane</keyword>
<dbReference type="NCBIfam" id="TIGR02796">
    <property type="entry name" value="tolQ"/>
    <property type="match status" value="1"/>
</dbReference>
<evidence type="ECO:0000256" key="2">
    <source>
        <dbReference type="ARBA" id="ARBA00010442"/>
    </source>
</evidence>
<organism evidence="12">
    <name type="scientific">Ectopseudomonas oleovorans</name>
    <name type="common">Pseudomonas oleovorans</name>
    <dbReference type="NCBI Taxonomy" id="301"/>
    <lineage>
        <taxon>Bacteria</taxon>
        <taxon>Pseudomonadati</taxon>
        <taxon>Pseudomonadota</taxon>
        <taxon>Gammaproteobacteria</taxon>
        <taxon>Pseudomonadales</taxon>
        <taxon>Pseudomonadaceae</taxon>
        <taxon>Ectopseudomonas</taxon>
    </lineage>
</organism>
<evidence type="ECO:0000256" key="9">
    <source>
        <dbReference type="ARBA" id="ARBA00023306"/>
    </source>
</evidence>
<dbReference type="EMBL" id="LR130779">
    <property type="protein sequence ID" value="VDN62456.1"/>
    <property type="molecule type" value="Genomic_DNA"/>
</dbReference>
<comment type="subcellular location">
    <subcellularLocation>
        <location evidence="10">Cell inner membrane</location>
        <topology evidence="10">Multi-pass membrane protein</topology>
    </subcellularLocation>
    <subcellularLocation>
        <location evidence="1">Cell membrane</location>
        <topology evidence="1">Multi-pass membrane protein</topology>
    </subcellularLocation>
</comment>
<evidence type="ECO:0000313" key="12">
    <source>
        <dbReference type="EMBL" id="VDN62456.1"/>
    </source>
</evidence>
<name>A0A653B259_ECTOL</name>
<keyword evidence="9 10" id="KW-0131">Cell cycle</keyword>
<evidence type="ECO:0000256" key="3">
    <source>
        <dbReference type="ARBA" id="ARBA00022475"/>
    </source>
</evidence>
<dbReference type="PANTHER" id="PTHR30625">
    <property type="entry name" value="PROTEIN TOLQ"/>
    <property type="match status" value="1"/>
</dbReference>
<evidence type="ECO:0000256" key="6">
    <source>
        <dbReference type="ARBA" id="ARBA00022692"/>
    </source>
</evidence>
<dbReference type="Pfam" id="PF01618">
    <property type="entry name" value="MotA_ExbB"/>
    <property type="match status" value="1"/>
</dbReference>
<keyword evidence="4 10" id="KW-0997">Cell inner membrane</keyword>
<dbReference type="PANTHER" id="PTHR30625:SF3">
    <property type="entry name" value="TOL-PAL SYSTEM PROTEIN TOLQ"/>
    <property type="match status" value="1"/>
</dbReference>
<dbReference type="InterPro" id="IPR002898">
    <property type="entry name" value="MotA_ExbB_proton_chnl"/>
</dbReference>
<comment type="subunit">
    <text evidence="10">The Tol-Pal system is composed of five core proteins: the inner membrane proteins TolA, TolQ and TolR, the periplasmic protein TolB and the outer membrane protein Pal. They form a network linking the inner and outer membranes and the peptidoglycan layer.</text>
</comment>
<comment type="similarity">
    <text evidence="2 10">Belongs to the ExbB/TolQ family.</text>
</comment>
<feature type="transmembrane region" description="Helical" evidence="10">
    <location>
        <begin position="177"/>
        <end position="199"/>
    </location>
</feature>
<feature type="domain" description="MotA/TolQ/ExbB proton channel" evidence="11">
    <location>
        <begin position="84"/>
        <end position="213"/>
    </location>
</feature>
<keyword evidence="7 10" id="KW-1133">Transmembrane helix</keyword>
<feature type="transmembrane region" description="Helical" evidence="10">
    <location>
        <begin position="136"/>
        <end position="157"/>
    </location>
</feature>
<evidence type="ECO:0000256" key="8">
    <source>
        <dbReference type="ARBA" id="ARBA00023136"/>
    </source>
</evidence>
<dbReference type="GO" id="GO:0043213">
    <property type="term" value="P:bacteriocin transport"/>
    <property type="evidence" value="ECO:0007669"/>
    <property type="project" value="InterPro"/>
</dbReference>